<feature type="transmembrane region" description="Helical" evidence="1">
    <location>
        <begin position="204"/>
        <end position="224"/>
    </location>
</feature>
<feature type="transmembrane region" description="Helical" evidence="1">
    <location>
        <begin position="230"/>
        <end position="254"/>
    </location>
</feature>
<gene>
    <name evidence="2" type="ORF">DWB77_00868</name>
</gene>
<protein>
    <submittedName>
        <fullName evidence="2">Uncharacterized protein</fullName>
    </submittedName>
</protein>
<dbReference type="Proteomes" id="UP000271554">
    <property type="component" value="Chromosome"/>
</dbReference>
<dbReference type="AlphaFoldDB" id="A0A387HCQ9"/>
<feature type="transmembrane region" description="Helical" evidence="1">
    <location>
        <begin position="20"/>
        <end position="39"/>
    </location>
</feature>
<organism evidence="2 3">
    <name type="scientific">Streptomyces hundungensis</name>
    <dbReference type="NCBI Taxonomy" id="1077946"/>
    <lineage>
        <taxon>Bacteria</taxon>
        <taxon>Bacillati</taxon>
        <taxon>Actinomycetota</taxon>
        <taxon>Actinomycetes</taxon>
        <taxon>Kitasatosporales</taxon>
        <taxon>Streptomycetaceae</taxon>
        <taxon>Streptomyces</taxon>
    </lineage>
</organism>
<evidence type="ECO:0000313" key="3">
    <source>
        <dbReference type="Proteomes" id="UP000271554"/>
    </source>
</evidence>
<accession>A0A387HCQ9</accession>
<keyword evidence="1" id="KW-1133">Transmembrane helix</keyword>
<name>A0A387HCQ9_9ACTN</name>
<reference evidence="2 3" key="1">
    <citation type="submission" date="2018-10" db="EMBL/GenBank/DDBJ databases">
        <title>Relationship between Morphology and Antimicrobial Activity in Streptomyces.</title>
        <authorList>
            <person name="Kang H.J."/>
            <person name="Kim S.B."/>
        </authorList>
    </citation>
    <scope>NUCLEOTIDE SEQUENCE [LARGE SCALE GENOMIC DNA]</scope>
    <source>
        <strain evidence="2 3">BH38</strain>
    </source>
</reference>
<keyword evidence="1" id="KW-0472">Membrane</keyword>
<dbReference type="EMBL" id="CP032698">
    <property type="protein sequence ID" value="AYG78760.1"/>
    <property type="molecule type" value="Genomic_DNA"/>
</dbReference>
<proteinExistence type="predicted"/>
<sequence>MKLDALAGSPASLISGRFLLVGYVPTCAGALYLLTLLWAGAPHTPLAFHRAWHTANTLGAGEILALFLLMLVVAILLHPLQLPLVRLLEGYWPVRVSAITAYGVRRQNRHRARVSANTALAGGTAPTPDEVRRAGLALVALRQTFPSEVALTRPTRLGNALAAAEDRAGRSYGWDAPVAWPRLYPLLGDPVRAMVDNRRDVLDATVRLSVTGLLCGLASVLLLAPTGWWVLLSAAPLVIARLAYGTAVAAAIAYGESLRAAFDLHRFELYGALRVELPATRDEERAVNAQLCDFWRQGRDLGQIYVHPPAGPGPGPGP</sequence>
<keyword evidence="1" id="KW-0812">Transmembrane</keyword>
<evidence type="ECO:0000256" key="1">
    <source>
        <dbReference type="SAM" id="Phobius"/>
    </source>
</evidence>
<dbReference type="KEGG" id="shun:DWB77_00868"/>
<keyword evidence="3" id="KW-1185">Reference proteome</keyword>
<evidence type="ECO:0000313" key="2">
    <source>
        <dbReference type="EMBL" id="AYG78760.1"/>
    </source>
</evidence>
<feature type="transmembrane region" description="Helical" evidence="1">
    <location>
        <begin position="59"/>
        <end position="77"/>
    </location>
</feature>